<comment type="similarity">
    <text evidence="2">Belongs to the RUS1 family.</text>
</comment>
<dbReference type="WBParaSite" id="PSAMB.scaffold1457size31242.g13212.t1">
    <property type="protein sequence ID" value="PSAMB.scaffold1457size31242.g13212.t1"/>
    <property type="gene ID" value="PSAMB.scaffold1457size31242.g13212"/>
</dbReference>
<dbReference type="PANTHER" id="PTHR12770:SF31">
    <property type="entry name" value="RUS FAMILY MEMBER 1"/>
    <property type="match status" value="1"/>
</dbReference>
<comment type="subcellular location">
    <subcellularLocation>
        <location evidence="1">Membrane</location>
    </subcellularLocation>
</comment>
<keyword evidence="3 6" id="KW-0812">Transmembrane</keyword>
<accession>A0A914V223</accession>
<keyword evidence="9" id="KW-1185">Reference proteome</keyword>
<dbReference type="Pfam" id="PF04884">
    <property type="entry name" value="UVB_sens_prot"/>
    <property type="match status" value="1"/>
</dbReference>
<evidence type="ECO:0000256" key="2">
    <source>
        <dbReference type="ARBA" id="ARBA00007558"/>
    </source>
</evidence>
<keyword evidence="4 6" id="KW-1133">Transmembrane helix</keyword>
<evidence type="ECO:0000256" key="4">
    <source>
        <dbReference type="ARBA" id="ARBA00022989"/>
    </source>
</evidence>
<dbReference type="InterPro" id="IPR006968">
    <property type="entry name" value="RUS_fam"/>
</dbReference>
<evidence type="ECO:0000313" key="10">
    <source>
        <dbReference type="WBParaSite" id="PSAMB.scaffold1457size31242.g13212.t1"/>
    </source>
</evidence>
<dbReference type="AlphaFoldDB" id="A0A914V223"/>
<dbReference type="PANTHER" id="PTHR12770">
    <property type="entry name" value="RUS1 FAMILY PROTEIN C16ORF58"/>
    <property type="match status" value="1"/>
</dbReference>
<dbReference type="Pfam" id="PF24160">
    <property type="entry name" value="UVB_sens_C"/>
    <property type="match status" value="1"/>
</dbReference>
<sequence length="407" mass="46124">METVSVVERYGGQNGRSIEWDARVDKQNSLQPIGHTQRRRSNQFSLSYFKAFFMDVFLPQGYPESVTDDYMEYQMWDTIQAFASSITGALATEAVLKGAGVGDETATALAATMTWLMKDGTGMVGRIIFAWARGTQLDSDCKKWRLVADILNDTAIMIDLLAPHFRFIFTYLVCLSSLCRSIVGVAGGATRAALTQHQARRNNLADVSAKDGSQETLVNLSALMCNLTLLPLVSGKLTIVWTLYAVFTALHIFANYRAVRSLRIDTLNRKRLHICVRNCKGGVLDIARVNQLEPLFQNPTGPRHFGCTLQHVLEQLPHPRQYRYWHADERFCAQLDGDTGFVALREDAILEDQLRAAFMVEYYSIFNQPCSSSDFDKFREGLAQMGWRLEVLHLDFDEWRYSVKKSR</sequence>
<feature type="transmembrane region" description="Helical" evidence="6">
    <location>
        <begin position="239"/>
        <end position="259"/>
    </location>
</feature>
<feature type="domain" description="Root UVB sensitive protein C-terminal" evidence="8">
    <location>
        <begin position="372"/>
        <end position="401"/>
    </location>
</feature>
<evidence type="ECO:0000259" key="7">
    <source>
        <dbReference type="Pfam" id="PF04884"/>
    </source>
</evidence>
<feature type="domain" description="Protein root UVB sensitive/RUS" evidence="7">
    <location>
        <begin position="50"/>
        <end position="278"/>
    </location>
</feature>
<evidence type="ECO:0000256" key="5">
    <source>
        <dbReference type="ARBA" id="ARBA00023136"/>
    </source>
</evidence>
<keyword evidence="5 6" id="KW-0472">Membrane</keyword>
<reference evidence="10" key="1">
    <citation type="submission" date="2022-11" db="UniProtKB">
        <authorList>
            <consortium name="WormBaseParasite"/>
        </authorList>
    </citation>
    <scope>IDENTIFICATION</scope>
</reference>
<dbReference type="InterPro" id="IPR055412">
    <property type="entry name" value="UVB_sens_C"/>
</dbReference>
<organism evidence="9 10">
    <name type="scientific">Plectus sambesii</name>
    <dbReference type="NCBI Taxonomy" id="2011161"/>
    <lineage>
        <taxon>Eukaryota</taxon>
        <taxon>Metazoa</taxon>
        <taxon>Ecdysozoa</taxon>
        <taxon>Nematoda</taxon>
        <taxon>Chromadorea</taxon>
        <taxon>Plectida</taxon>
        <taxon>Plectina</taxon>
        <taxon>Plectoidea</taxon>
        <taxon>Plectidae</taxon>
        <taxon>Plectus</taxon>
    </lineage>
</organism>
<proteinExistence type="inferred from homology"/>
<dbReference type="InterPro" id="IPR054549">
    <property type="entry name" value="UVB_sens_RUS_dom"/>
</dbReference>
<evidence type="ECO:0000256" key="1">
    <source>
        <dbReference type="ARBA" id="ARBA00004370"/>
    </source>
</evidence>
<name>A0A914V223_9BILA</name>
<protein>
    <submittedName>
        <fullName evidence="10">RUS family member 1</fullName>
    </submittedName>
</protein>
<evidence type="ECO:0000259" key="8">
    <source>
        <dbReference type="Pfam" id="PF24160"/>
    </source>
</evidence>
<dbReference type="GO" id="GO:0016020">
    <property type="term" value="C:membrane"/>
    <property type="evidence" value="ECO:0007669"/>
    <property type="project" value="UniProtKB-SubCell"/>
</dbReference>
<feature type="transmembrane region" description="Helical" evidence="6">
    <location>
        <begin position="168"/>
        <end position="194"/>
    </location>
</feature>
<evidence type="ECO:0000256" key="6">
    <source>
        <dbReference type="SAM" id="Phobius"/>
    </source>
</evidence>
<dbReference type="Proteomes" id="UP000887566">
    <property type="component" value="Unplaced"/>
</dbReference>
<evidence type="ECO:0000313" key="9">
    <source>
        <dbReference type="Proteomes" id="UP000887566"/>
    </source>
</evidence>
<evidence type="ECO:0000256" key="3">
    <source>
        <dbReference type="ARBA" id="ARBA00022692"/>
    </source>
</evidence>